<gene>
    <name evidence="1" type="ORF">ACFFI0_07945</name>
</gene>
<sequence length="164" mass="19069">MLSITSSAKRIYLTGMSGTGKSSIITNLRNRGYRAVDTDYNNWKVFSESDREWILNEEKMYDFLESTKEDALFISGCCSNQSKFYKFFDYIILLSASIETILKRVSERQSNAYGRTVAERNEIIRNFKNIQPLLKETADIEYDTEKLTIEQITNNLTSLLRHCK</sequence>
<dbReference type="EMBL" id="JBHLWO010000001">
    <property type="protein sequence ID" value="MFC0318237.1"/>
    <property type="molecule type" value="Genomic_DNA"/>
</dbReference>
<dbReference type="RefSeq" id="WP_130856296.1">
    <property type="nucleotide sequence ID" value="NZ_JBHLWO010000001.1"/>
</dbReference>
<dbReference type="Pfam" id="PF13238">
    <property type="entry name" value="AAA_18"/>
    <property type="match status" value="1"/>
</dbReference>
<dbReference type="InterPro" id="IPR027417">
    <property type="entry name" value="P-loop_NTPase"/>
</dbReference>
<dbReference type="SUPFAM" id="SSF52540">
    <property type="entry name" value="P-loop containing nucleoside triphosphate hydrolases"/>
    <property type="match status" value="1"/>
</dbReference>
<organism evidence="1 2">
    <name type="scientific">Olivibacter oleidegradans</name>
    <dbReference type="NCBI Taxonomy" id="760123"/>
    <lineage>
        <taxon>Bacteria</taxon>
        <taxon>Pseudomonadati</taxon>
        <taxon>Bacteroidota</taxon>
        <taxon>Sphingobacteriia</taxon>
        <taxon>Sphingobacteriales</taxon>
        <taxon>Sphingobacteriaceae</taxon>
        <taxon>Olivibacter</taxon>
    </lineage>
</organism>
<comment type="caution">
    <text evidence="1">The sequence shown here is derived from an EMBL/GenBank/DDBJ whole genome shotgun (WGS) entry which is preliminary data.</text>
</comment>
<accession>A0ABV6HH88</accession>
<proteinExistence type="predicted"/>
<name>A0ABV6HH88_9SPHI</name>
<protein>
    <submittedName>
        <fullName evidence="1">AAA family ATPase</fullName>
    </submittedName>
</protein>
<dbReference type="Gene3D" id="3.40.50.300">
    <property type="entry name" value="P-loop containing nucleotide triphosphate hydrolases"/>
    <property type="match status" value="1"/>
</dbReference>
<keyword evidence="2" id="KW-1185">Reference proteome</keyword>
<dbReference type="PRINTS" id="PR01100">
    <property type="entry name" value="SHIKIMTKNASE"/>
</dbReference>
<reference evidence="1 2" key="1">
    <citation type="submission" date="2024-09" db="EMBL/GenBank/DDBJ databases">
        <authorList>
            <person name="Sun Q."/>
            <person name="Mori K."/>
        </authorList>
    </citation>
    <scope>NUCLEOTIDE SEQUENCE [LARGE SCALE GENOMIC DNA]</scope>
    <source>
        <strain evidence="1 2">CCM 7765</strain>
    </source>
</reference>
<evidence type="ECO:0000313" key="1">
    <source>
        <dbReference type="EMBL" id="MFC0318237.1"/>
    </source>
</evidence>
<dbReference type="Proteomes" id="UP001589774">
    <property type="component" value="Unassembled WGS sequence"/>
</dbReference>
<evidence type="ECO:0000313" key="2">
    <source>
        <dbReference type="Proteomes" id="UP001589774"/>
    </source>
</evidence>